<dbReference type="CDD" id="cd00118">
    <property type="entry name" value="LysM"/>
    <property type="match status" value="1"/>
</dbReference>
<dbReference type="RefSeq" id="WP_267989859.1">
    <property type="nucleotide sequence ID" value="NZ_JAPJZI010000001.1"/>
</dbReference>
<dbReference type="Gene3D" id="3.10.350.10">
    <property type="entry name" value="LysM domain"/>
    <property type="match status" value="1"/>
</dbReference>
<dbReference type="EMBL" id="JAPJZI010000001">
    <property type="protein sequence ID" value="MDA5398438.1"/>
    <property type="molecule type" value="Genomic_DNA"/>
</dbReference>
<feature type="domain" description="LysM" evidence="1">
    <location>
        <begin position="109"/>
        <end position="158"/>
    </location>
</feature>
<organism evidence="2 3">
    <name type="scientific">Hoeflea prorocentri</name>
    <dbReference type="NCBI Taxonomy" id="1922333"/>
    <lineage>
        <taxon>Bacteria</taxon>
        <taxon>Pseudomonadati</taxon>
        <taxon>Pseudomonadota</taxon>
        <taxon>Alphaproteobacteria</taxon>
        <taxon>Hyphomicrobiales</taxon>
        <taxon>Rhizobiaceae</taxon>
        <taxon>Hoeflea</taxon>
    </lineage>
</organism>
<dbReference type="SUPFAM" id="SSF54106">
    <property type="entry name" value="LysM domain"/>
    <property type="match status" value="1"/>
</dbReference>
<sequence length="162" mass="17594">MNIEIQQPQPFDLVGKEILIAGNAVGFESHLTIRVSEGHDEVIGSATAGATSIRQFQASIFIPDNIGFTLNRLFVTVSDDSAGGEGAIPTVTVPVLYGPMILPGYTGYFQHQIAPGDTLTSIAQHYYEGSSDWQPIMQANQHIITDPDLIFQGQVLRIPRNV</sequence>
<reference evidence="2" key="1">
    <citation type="submission" date="2022-11" db="EMBL/GenBank/DDBJ databases">
        <title>Draft genome sequence of Hoeflea poritis E7-10 and Hoeflea prorocentri PM5-8, separated from scleractinian coral Porites lutea and marine dinoflagellate.</title>
        <authorList>
            <person name="Zhang G."/>
            <person name="Wei Q."/>
            <person name="Cai L."/>
        </authorList>
    </citation>
    <scope>NUCLEOTIDE SEQUENCE</scope>
    <source>
        <strain evidence="2">PM5-8</strain>
    </source>
</reference>
<dbReference type="Pfam" id="PF10648">
    <property type="entry name" value="Gmad2"/>
    <property type="match status" value="1"/>
</dbReference>
<evidence type="ECO:0000259" key="1">
    <source>
        <dbReference type="PROSITE" id="PS51782"/>
    </source>
</evidence>
<dbReference type="AlphaFoldDB" id="A0A9X3ZH93"/>
<evidence type="ECO:0000313" key="3">
    <source>
        <dbReference type="Proteomes" id="UP001151234"/>
    </source>
</evidence>
<gene>
    <name evidence="2" type="ORF">OQ273_07640</name>
</gene>
<dbReference type="SMART" id="SM00257">
    <property type="entry name" value="LysM"/>
    <property type="match status" value="1"/>
</dbReference>
<keyword evidence="3" id="KW-1185">Reference proteome</keyword>
<dbReference type="InterPro" id="IPR036779">
    <property type="entry name" value="LysM_dom_sf"/>
</dbReference>
<name>A0A9X3ZH93_9HYPH</name>
<dbReference type="InterPro" id="IPR018911">
    <property type="entry name" value="Gmad2_Ig-like_dom"/>
</dbReference>
<evidence type="ECO:0000313" key="2">
    <source>
        <dbReference type="EMBL" id="MDA5398438.1"/>
    </source>
</evidence>
<dbReference type="Pfam" id="PF01476">
    <property type="entry name" value="LysM"/>
    <property type="match status" value="1"/>
</dbReference>
<dbReference type="Proteomes" id="UP001151234">
    <property type="component" value="Unassembled WGS sequence"/>
</dbReference>
<accession>A0A9X3ZH93</accession>
<dbReference type="InterPro" id="IPR018392">
    <property type="entry name" value="LysM"/>
</dbReference>
<dbReference type="PROSITE" id="PS51782">
    <property type="entry name" value="LYSM"/>
    <property type="match status" value="1"/>
</dbReference>
<protein>
    <submittedName>
        <fullName evidence="2">LysM peptidoglycan-binding domain-containing protein</fullName>
    </submittedName>
</protein>
<proteinExistence type="predicted"/>
<comment type="caution">
    <text evidence="2">The sequence shown here is derived from an EMBL/GenBank/DDBJ whole genome shotgun (WGS) entry which is preliminary data.</text>
</comment>